<evidence type="ECO:0000256" key="1">
    <source>
        <dbReference type="ARBA" id="ARBA00002904"/>
    </source>
</evidence>
<dbReference type="SMART" id="SM01057">
    <property type="entry name" value="Carb_anhydrase"/>
    <property type="match status" value="1"/>
</dbReference>
<comment type="similarity">
    <text evidence="2 8">Belongs to the alpha-carbonic anhydrase family.</text>
</comment>
<evidence type="ECO:0000256" key="7">
    <source>
        <dbReference type="ARBA" id="ARBA00048348"/>
    </source>
</evidence>
<dbReference type="GO" id="GO:0004089">
    <property type="term" value="F:carbonate dehydratase activity"/>
    <property type="evidence" value="ECO:0007669"/>
    <property type="project" value="UniProtKB-UniRule"/>
</dbReference>
<dbReference type="InterPro" id="IPR036398">
    <property type="entry name" value="CA_dom_sf"/>
</dbReference>
<evidence type="ECO:0000256" key="6">
    <source>
        <dbReference type="ARBA" id="ARBA00023239"/>
    </source>
</evidence>
<dbReference type="Pfam" id="PF00194">
    <property type="entry name" value="Carb_anhydrase"/>
    <property type="match status" value="1"/>
</dbReference>
<dbReference type="EC" id="4.2.1.1" evidence="3 8"/>
<evidence type="ECO:0000256" key="8">
    <source>
        <dbReference type="RuleBase" id="RU367011"/>
    </source>
</evidence>
<feature type="non-terminal residue" evidence="10">
    <location>
        <position position="172"/>
    </location>
</feature>
<dbReference type="Proteomes" id="UP000271974">
    <property type="component" value="Unassembled WGS sequence"/>
</dbReference>
<dbReference type="PANTHER" id="PTHR18952:SF265">
    <property type="entry name" value="CARBONIC ANHYDRASE"/>
    <property type="match status" value="1"/>
</dbReference>
<organism evidence="10 11">
    <name type="scientific">Elysia chlorotica</name>
    <name type="common">Eastern emerald elysia</name>
    <name type="synonym">Sea slug</name>
    <dbReference type="NCBI Taxonomy" id="188477"/>
    <lineage>
        <taxon>Eukaryota</taxon>
        <taxon>Metazoa</taxon>
        <taxon>Spiralia</taxon>
        <taxon>Lophotrochozoa</taxon>
        <taxon>Mollusca</taxon>
        <taxon>Gastropoda</taxon>
        <taxon>Heterobranchia</taxon>
        <taxon>Euthyneura</taxon>
        <taxon>Panpulmonata</taxon>
        <taxon>Sacoglossa</taxon>
        <taxon>Placobranchoidea</taxon>
        <taxon>Plakobranchidae</taxon>
        <taxon>Elysia</taxon>
    </lineage>
</organism>
<dbReference type="PROSITE" id="PS00162">
    <property type="entry name" value="ALPHA_CA_1"/>
    <property type="match status" value="1"/>
</dbReference>
<dbReference type="EMBL" id="RQTK01000495">
    <property type="protein sequence ID" value="RUS78692.1"/>
    <property type="molecule type" value="Genomic_DNA"/>
</dbReference>
<proteinExistence type="inferred from homology"/>
<evidence type="ECO:0000256" key="4">
    <source>
        <dbReference type="ARBA" id="ARBA00022723"/>
    </source>
</evidence>
<evidence type="ECO:0000313" key="11">
    <source>
        <dbReference type="Proteomes" id="UP000271974"/>
    </source>
</evidence>
<comment type="catalytic activity">
    <reaction evidence="7 8">
        <text>hydrogencarbonate + H(+) = CO2 + H2O</text>
        <dbReference type="Rhea" id="RHEA:10748"/>
        <dbReference type="ChEBI" id="CHEBI:15377"/>
        <dbReference type="ChEBI" id="CHEBI:15378"/>
        <dbReference type="ChEBI" id="CHEBI:16526"/>
        <dbReference type="ChEBI" id="CHEBI:17544"/>
        <dbReference type="EC" id="4.2.1.1"/>
    </reaction>
</comment>
<dbReference type="STRING" id="188477.A0A433TAS3"/>
<feature type="chain" id="PRO_5025097654" description="Carbonic anhydrase" evidence="8">
    <location>
        <begin position="21"/>
        <end position="172"/>
    </location>
</feature>
<comment type="caution">
    <text evidence="10">The sequence shown here is derived from an EMBL/GenBank/DDBJ whole genome shotgun (WGS) entry which is preliminary data.</text>
</comment>
<dbReference type="InterPro" id="IPR018338">
    <property type="entry name" value="Carbonic_anhydrase_a-class_CS"/>
</dbReference>
<dbReference type="GO" id="GO:0005886">
    <property type="term" value="C:plasma membrane"/>
    <property type="evidence" value="ECO:0007669"/>
    <property type="project" value="TreeGrafter"/>
</dbReference>
<evidence type="ECO:0000256" key="2">
    <source>
        <dbReference type="ARBA" id="ARBA00010718"/>
    </source>
</evidence>
<dbReference type="SUPFAM" id="SSF51069">
    <property type="entry name" value="Carbonic anhydrase"/>
    <property type="match status" value="1"/>
</dbReference>
<dbReference type="InterPro" id="IPR001148">
    <property type="entry name" value="CA_dom"/>
</dbReference>
<keyword evidence="6 8" id="KW-0456">Lyase</keyword>
<name>A0A433TAS3_ELYCH</name>
<keyword evidence="5 8" id="KW-0862">Zinc</keyword>
<protein>
    <recommendedName>
        <fullName evidence="3 8">Carbonic anhydrase</fullName>
        <ecNumber evidence="3 8">4.2.1.1</ecNumber>
    </recommendedName>
</protein>
<dbReference type="AlphaFoldDB" id="A0A433TAS3"/>
<dbReference type="PROSITE" id="PS51144">
    <property type="entry name" value="ALPHA_CA_2"/>
    <property type="match status" value="1"/>
</dbReference>
<dbReference type="Gene3D" id="3.10.200.10">
    <property type="entry name" value="Alpha carbonic anhydrase"/>
    <property type="match status" value="1"/>
</dbReference>
<feature type="domain" description="Alpha-carbonic anhydrase" evidence="9">
    <location>
        <begin position="23"/>
        <end position="172"/>
    </location>
</feature>
<keyword evidence="8" id="KW-0732">Signal</keyword>
<evidence type="ECO:0000313" key="10">
    <source>
        <dbReference type="EMBL" id="RUS78692.1"/>
    </source>
</evidence>
<evidence type="ECO:0000256" key="5">
    <source>
        <dbReference type="ARBA" id="ARBA00022833"/>
    </source>
</evidence>
<reference evidence="10 11" key="1">
    <citation type="submission" date="2019-01" db="EMBL/GenBank/DDBJ databases">
        <title>A draft genome assembly of the solar-powered sea slug Elysia chlorotica.</title>
        <authorList>
            <person name="Cai H."/>
            <person name="Li Q."/>
            <person name="Fang X."/>
            <person name="Li J."/>
            <person name="Curtis N.E."/>
            <person name="Altenburger A."/>
            <person name="Shibata T."/>
            <person name="Feng M."/>
            <person name="Maeda T."/>
            <person name="Schwartz J.A."/>
            <person name="Shigenobu S."/>
            <person name="Lundholm N."/>
            <person name="Nishiyama T."/>
            <person name="Yang H."/>
            <person name="Hasebe M."/>
            <person name="Li S."/>
            <person name="Pierce S.K."/>
            <person name="Wang J."/>
        </authorList>
    </citation>
    <scope>NUCLEOTIDE SEQUENCE [LARGE SCALE GENOMIC DNA]</scope>
    <source>
        <strain evidence="10">EC2010</strain>
        <tissue evidence="10">Whole organism of an adult</tissue>
    </source>
</reference>
<keyword evidence="4 8" id="KW-0479">Metal-binding</keyword>
<gene>
    <name evidence="10" type="ORF">EGW08_013547</name>
</gene>
<accession>A0A433TAS3</accession>
<dbReference type="OrthoDB" id="429145at2759"/>
<evidence type="ECO:0000256" key="3">
    <source>
        <dbReference type="ARBA" id="ARBA00012925"/>
    </source>
</evidence>
<feature type="signal peptide" evidence="8">
    <location>
        <begin position="1"/>
        <end position="20"/>
    </location>
</feature>
<keyword evidence="11" id="KW-1185">Reference proteome</keyword>
<evidence type="ECO:0000259" key="9">
    <source>
        <dbReference type="PROSITE" id="PS51144"/>
    </source>
</evidence>
<dbReference type="InterPro" id="IPR023561">
    <property type="entry name" value="Carbonic_anhydrase_a-class"/>
</dbReference>
<comment type="function">
    <text evidence="1 8">Reversible hydration of carbon dioxide.</text>
</comment>
<comment type="cofactor">
    <cofactor evidence="8">
        <name>Zn(2+)</name>
        <dbReference type="ChEBI" id="CHEBI:29105"/>
    </cofactor>
</comment>
<dbReference type="PANTHER" id="PTHR18952">
    <property type="entry name" value="CARBONIC ANHYDRASE"/>
    <property type="match status" value="1"/>
</dbReference>
<dbReference type="GO" id="GO:0008270">
    <property type="term" value="F:zinc ion binding"/>
    <property type="evidence" value="ECO:0007669"/>
    <property type="project" value="UniProtKB-UniRule"/>
</dbReference>
<sequence>MGRVTESLCWVLVFVAAARAGVTDWSYTGPHGPQNWYLDFPHCSGMTQSPININTASVLYNKALHPFDLAEYSKTRNITMNLVNKGGHTAEVEYSGDRIRLLGGNLPDTYILSQFHFHWGSGSRRGSEHSLDGQHYPMELHLVHYQSHLNSIAAAVDQPSGLAVLGYFFKVS</sequence>